<evidence type="ECO:0000256" key="2">
    <source>
        <dbReference type="ARBA" id="ARBA00009477"/>
    </source>
</evidence>
<dbReference type="EMBL" id="QEWQ01000001">
    <property type="protein sequence ID" value="PWD82106.1"/>
    <property type="molecule type" value="Genomic_DNA"/>
</dbReference>
<dbReference type="Gene3D" id="2.40.420.20">
    <property type="match status" value="1"/>
</dbReference>
<keyword evidence="9" id="KW-1185">Reference proteome</keyword>
<keyword evidence="3" id="KW-0175">Coiled coil</keyword>
<name>A0A2U2AHH8_9GAMM</name>
<dbReference type="Pfam" id="PF25917">
    <property type="entry name" value="BSH_RND"/>
    <property type="match status" value="1"/>
</dbReference>
<dbReference type="GO" id="GO:0022857">
    <property type="term" value="F:transmembrane transporter activity"/>
    <property type="evidence" value="ECO:0007669"/>
    <property type="project" value="InterPro"/>
</dbReference>
<dbReference type="GO" id="GO:0046677">
    <property type="term" value="P:response to antibiotic"/>
    <property type="evidence" value="ECO:0007669"/>
    <property type="project" value="TreeGrafter"/>
</dbReference>
<feature type="domain" description="Multidrug resistance protein MdtA-like beta-barrel" evidence="6">
    <location>
        <begin position="216"/>
        <end position="313"/>
    </location>
</feature>
<protein>
    <submittedName>
        <fullName evidence="8">Efflux RND transporter periplasmic adaptor subunit</fullName>
    </submittedName>
</protein>
<organism evidence="8 9">
    <name type="scientific">Ignatzschineria ureiclastica</name>
    <dbReference type="NCBI Taxonomy" id="472582"/>
    <lineage>
        <taxon>Bacteria</taxon>
        <taxon>Pseudomonadati</taxon>
        <taxon>Pseudomonadota</taxon>
        <taxon>Gammaproteobacteria</taxon>
        <taxon>Cardiobacteriales</taxon>
        <taxon>Ignatzschineriaceae</taxon>
        <taxon>Ignatzschineria</taxon>
    </lineage>
</organism>
<dbReference type="Pfam" id="PF25944">
    <property type="entry name" value="Beta-barrel_RND"/>
    <property type="match status" value="1"/>
</dbReference>
<dbReference type="Gene3D" id="2.40.30.170">
    <property type="match status" value="1"/>
</dbReference>
<dbReference type="Pfam" id="PF25967">
    <property type="entry name" value="RND-MFP_C"/>
    <property type="match status" value="1"/>
</dbReference>
<dbReference type="Proteomes" id="UP000245020">
    <property type="component" value="Unassembled WGS sequence"/>
</dbReference>
<feature type="coiled-coil region" evidence="3">
    <location>
        <begin position="110"/>
        <end position="175"/>
    </location>
</feature>
<dbReference type="GO" id="GO:0005886">
    <property type="term" value="C:plasma membrane"/>
    <property type="evidence" value="ECO:0007669"/>
    <property type="project" value="UniProtKB-SubCell"/>
</dbReference>
<dbReference type="InterPro" id="IPR058624">
    <property type="entry name" value="MdtA-like_HH"/>
</dbReference>
<evidence type="ECO:0000256" key="1">
    <source>
        <dbReference type="ARBA" id="ARBA00004519"/>
    </source>
</evidence>
<dbReference type="SUPFAM" id="SSF111369">
    <property type="entry name" value="HlyD-like secretion proteins"/>
    <property type="match status" value="1"/>
</dbReference>
<feature type="domain" description="Multidrug resistance protein MdtA-like barrel-sandwich hybrid" evidence="5">
    <location>
        <begin position="70"/>
        <end position="212"/>
    </location>
</feature>
<dbReference type="NCBIfam" id="TIGR01730">
    <property type="entry name" value="RND_mfp"/>
    <property type="match status" value="1"/>
</dbReference>
<proteinExistence type="inferred from homology"/>
<comment type="similarity">
    <text evidence="2">Belongs to the membrane fusion protein (MFP) (TC 8.A.1) family.</text>
</comment>
<evidence type="ECO:0000259" key="5">
    <source>
        <dbReference type="Pfam" id="PF25917"/>
    </source>
</evidence>
<dbReference type="FunFam" id="2.40.420.20:FF:000001">
    <property type="entry name" value="Efflux RND transporter periplasmic adaptor subunit"/>
    <property type="match status" value="1"/>
</dbReference>
<evidence type="ECO:0000259" key="6">
    <source>
        <dbReference type="Pfam" id="PF25944"/>
    </source>
</evidence>
<evidence type="ECO:0000313" key="8">
    <source>
        <dbReference type="EMBL" id="PWD82106.1"/>
    </source>
</evidence>
<evidence type="ECO:0000313" key="9">
    <source>
        <dbReference type="Proteomes" id="UP000245020"/>
    </source>
</evidence>
<dbReference type="PROSITE" id="PS51257">
    <property type="entry name" value="PROKAR_LIPOPROTEIN"/>
    <property type="match status" value="1"/>
</dbReference>
<dbReference type="PANTHER" id="PTHR30158:SF3">
    <property type="entry name" value="MULTIDRUG EFFLUX PUMP SUBUNIT ACRA-RELATED"/>
    <property type="match status" value="1"/>
</dbReference>
<comment type="caution">
    <text evidence="8">The sequence shown here is derived from an EMBL/GenBank/DDBJ whole genome shotgun (WGS) entry which is preliminary data.</text>
</comment>
<feature type="domain" description="Multidrug resistance protein MdtA-like alpha-helical hairpin" evidence="4">
    <location>
        <begin position="110"/>
        <end position="179"/>
    </location>
</feature>
<reference evidence="9" key="1">
    <citation type="submission" date="2018-05" db="EMBL/GenBank/DDBJ databases">
        <title>Ignatzschineria dubaiensis sp. nov., isolated from necrotic foot tissues of dromedaries (Camelus dromedarius) and associated maggots in Dubai, United Arab Emirates.</title>
        <authorList>
            <person name="Tsang C.C."/>
            <person name="Tang J.Y.M."/>
            <person name="Fong J.Y.H."/>
            <person name="Kinne J."/>
            <person name="Lee H.H."/>
            <person name="Joseph M."/>
            <person name="Jose S."/>
            <person name="Schuster R.K."/>
            <person name="Tang Y."/>
            <person name="Sivakumar S."/>
            <person name="Chen J.H.K."/>
            <person name="Teng J.L.L."/>
            <person name="Lau S.K.P."/>
            <person name="Wernery U."/>
            <person name="Woo P.C.Y."/>
        </authorList>
    </citation>
    <scope>NUCLEOTIDE SEQUENCE [LARGE SCALE GENOMIC DNA]</scope>
    <source>
        <strain evidence="9">KCTC 22644</strain>
    </source>
</reference>
<evidence type="ECO:0000256" key="3">
    <source>
        <dbReference type="SAM" id="Coils"/>
    </source>
</evidence>
<evidence type="ECO:0000259" key="4">
    <source>
        <dbReference type="Pfam" id="PF25876"/>
    </source>
</evidence>
<sequence>MREKMRKHSHLQYVRNIIGIVGLGLLVAACSEEASGPTQAPAPQAVIQEVERKNITVETELPGRTEASVIAQVRPQVGGIILSVNFTEGSFVNEGDQLYQIDPAVYQASLLQANATLERAKANQNAAKLKADRLNALKQSKAVSQQDVDDANAALMQANAEVIGAEAQVTNAKINLDYTQMEAPISGQIGRTNFTQGALVSPGQTNEMAVIQVLNPMKVNITYSSAEYAEVRKKVMSGVYTPTQVQNLETGEWEDGHLVRIYLEDGTLYDKVGHIKFSDLTVDPTTGSIFLQAQFENDGSLLPGMFVRTVVQQGIEKGALVVSQKAVTQGPGGVSTVIVVDENNVAHMRPVQISRAYEQDWVIASGLQEGERVVVKGLQTVQSALQRSGGKDVVVDVIEDNLTIQ</sequence>
<dbReference type="AlphaFoldDB" id="A0A2U2AHH8"/>
<dbReference type="InterPro" id="IPR058626">
    <property type="entry name" value="MdtA-like_b-barrel"/>
</dbReference>
<dbReference type="Gene3D" id="1.10.287.470">
    <property type="entry name" value="Helix hairpin bin"/>
    <property type="match status" value="1"/>
</dbReference>
<dbReference type="Pfam" id="PF25876">
    <property type="entry name" value="HH_MFP_RND"/>
    <property type="match status" value="1"/>
</dbReference>
<gene>
    <name evidence="8" type="ORF">DC083_02695</name>
</gene>
<evidence type="ECO:0000259" key="7">
    <source>
        <dbReference type="Pfam" id="PF25967"/>
    </source>
</evidence>
<dbReference type="PANTHER" id="PTHR30158">
    <property type="entry name" value="ACRA/E-RELATED COMPONENT OF DRUG EFFLUX TRANSPORTER"/>
    <property type="match status" value="1"/>
</dbReference>
<dbReference type="InterPro" id="IPR058625">
    <property type="entry name" value="MdtA-like_BSH"/>
</dbReference>
<dbReference type="Gene3D" id="2.40.50.100">
    <property type="match status" value="1"/>
</dbReference>
<accession>A0A2U2AHH8</accession>
<dbReference type="InterPro" id="IPR058627">
    <property type="entry name" value="MdtA-like_C"/>
</dbReference>
<comment type="subcellular location">
    <subcellularLocation>
        <location evidence="1">Cell inner membrane</location>
        <topology evidence="1">Lipid-anchor</topology>
    </subcellularLocation>
</comment>
<dbReference type="InterPro" id="IPR006143">
    <property type="entry name" value="RND_pump_MFP"/>
</dbReference>
<feature type="domain" description="Multidrug resistance protein MdtA-like C-terminal permuted SH3" evidence="7">
    <location>
        <begin position="319"/>
        <end position="380"/>
    </location>
</feature>